<dbReference type="SUPFAM" id="SSF52540">
    <property type="entry name" value="P-loop containing nucleoside triphosphate hydrolases"/>
    <property type="match status" value="2"/>
</dbReference>
<keyword evidence="1" id="KW-0547">Nucleotide-binding</keyword>
<evidence type="ECO:0000313" key="5">
    <source>
        <dbReference type="Proteomes" id="UP001194468"/>
    </source>
</evidence>
<dbReference type="Pfam" id="PF00735">
    <property type="entry name" value="Septin"/>
    <property type="match status" value="1"/>
</dbReference>
<dbReference type="Gene3D" id="3.40.50.300">
    <property type="entry name" value="P-loop containing nucleotide triphosphate hydrolases"/>
    <property type="match status" value="2"/>
</dbReference>
<sequence>MYLHEPNPAPTHQIAMGKRGRSINILLAGQTGVGRSTLINMITGAANGSTRAARVSNDVRPCPIETTMHKAPLQVDGETLECSLWDTRGLDEAVDHPNVMDTAATWLRQQGFGLFSKRQPERDLRDICRKRVSSLDDEEQSLSGPFVVLMWCIHASKIDVPIHWQHFRKVYIEYCNRRVKPVIVITQMTPGFATEWEERCREQLGALDLGTGLGNTDDLLLTVRRFRDTSSPEHMEDSLALKRLIFRLSANATAVKAKMSKSNQRTLHVAIVGNTGVGKSTLVNVLKGDEIAEVNNDVKPCTTRKKEYEVVDGNTTYHIWDTRGLNEASEKEVLPIRFLKFARILPDADRELKRFLRGKEPSVDLVLLCIDAKKTKVEVHWKIFDKVYVDFCEEGLKVAVVVTRLKEKDFSGLGSEWKKAVPEFGELSDKSVNECRGRILTLISKACSR</sequence>
<comment type="caution">
    <text evidence="4">The sequence shown here is derived from an EMBL/GenBank/DDBJ whole genome shotgun (WGS) entry which is preliminary data.</text>
</comment>
<dbReference type="PANTHER" id="PTHR42714">
    <property type="entry name" value="TRNA MODIFICATION GTPASE GTPBP3"/>
    <property type="match status" value="1"/>
</dbReference>
<feature type="domain" description="G" evidence="3">
    <location>
        <begin position="268"/>
        <end position="387"/>
    </location>
</feature>
<evidence type="ECO:0000256" key="1">
    <source>
        <dbReference type="RuleBase" id="RU004560"/>
    </source>
</evidence>
<dbReference type="GO" id="GO:0005525">
    <property type="term" value="F:GTP binding"/>
    <property type="evidence" value="ECO:0007669"/>
    <property type="project" value="UniProtKB-KW"/>
</dbReference>
<organism evidence="4 5">
    <name type="scientific">Boletus edulis BED1</name>
    <dbReference type="NCBI Taxonomy" id="1328754"/>
    <lineage>
        <taxon>Eukaryota</taxon>
        <taxon>Fungi</taxon>
        <taxon>Dikarya</taxon>
        <taxon>Basidiomycota</taxon>
        <taxon>Agaricomycotina</taxon>
        <taxon>Agaricomycetes</taxon>
        <taxon>Agaricomycetidae</taxon>
        <taxon>Boletales</taxon>
        <taxon>Boletineae</taxon>
        <taxon>Boletaceae</taxon>
        <taxon>Boletoideae</taxon>
        <taxon>Boletus</taxon>
    </lineage>
</organism>
<comment type="similarity">
    <text evidence="1">Belongs to the TRAFAC class TrmE-Era-EngA-EngB-Septin-like GTPase superfamily. Septin GTPase family.</text>
</comment>
<dbReference type="Proteomes" id="UP001194468">
    <property type="component" value="Unassembled WGS sequence"/>
</dbReference>
<gene>
    <name evidence="4" type="ORF">L210DRAFT_3760553</name>
</gene>
<proteinExistence type="inferred from homology"/>
<name>A0AAD4BV04_BOLED</name>
<evidence type="ECO:0000259" key="3">
    <source>
        <dbReference type="Pfam" id="PF01926"/>
    </source>
</evidence>
<dbReference type="InterPro" id="IPR027417">
    <property type="entry name" value="P-loop_NTPase"/>
</dbReference>
<dbReference type="PANTHER" id="PTHR42714:SF2">
    <property type="entry name" value="TRNA MODIFICATION GTPASE GTPBP3, MITOCHONDRIAL"/>
    <property type="match status" value="1"/>
</dbReference>
<dbReference type="AlphaFoldDB" id="A0AAD4BV04"/>
<dbReference type="Pfam" id="PF01926">
    <property type="entry name" value="MMR_HSR1"/>
    <property type="match status" value="1"/>
</dbReference>
<reference evidence="4" key="1">
    <citation type="submission" date="2019-10" db="EMBL/GenBank/DDBJ databases">
        <authorList>
            <consortium name="DOE Joint Genome Institute"/>
            <person name="Kuo A."/>
            <person name="Miyauchi S."/>
            <person name="Kiss E."/>
            <person name="Drula E."/>
            <person name="Kohler A."/>
            <person name="Sanchez-Garcia M."/>
            <person name="Andreopoulos B."/>
            <person name="Barry K.W."/>
            <person name="Bonito G."/>
            <person name="Buee M."/>
            <person name="Carver A."/>
            <person name="Chen C."/>
            <person name="Cichocki N."/>
            <person name="Clum A."/>
            <person name="Culley D."/>
            <person name="Crous P.W."/>
            <person name="Fauchery L."/>
            <person name="Girlanda M."/>
            <person name="Hayes R."/>
            <person name="Keri Z."/>
            <person name="LaButti K."/>
            <person name="Lipzen A."/>
            <person name="Lombard V."/>
            <person name="Magnuson J."/>
            <person name="Maillard F."/>
            <person name="Morin E."/>
            <person name="Murat C."/>
            <person name="Nolan M."/>
            <person name="Ohm R."/>
            <person name="Pangilinan J."/>
            <person name="Pereira M."/>
            <person name="Perotto S."/>
            <person name="Peter M."/>
            <person name="Riley R."/>
            <person name="Sitrit Y."/>
            <person name="Stielow B."/>
            <person name="Szollosi G."/>
            <person name="Zifcakova L."/>
            <person name="Stursova M."/>
            <person name="Spatafora J.W."/>
            <person name="Tedersoo L."/>
            <person name="Vaario L.-M."/>
            <person name="Yamada A."/>
            <person name="Yan M."/>
            <person name="Wang P."/>
            <person name="Xu J."/>
            <person name="Bruns T."/>
            <person name="Baldrian P."/>
            <person name="Vilgalys R."/>
            <person name="Henrissat B."/>
            <person name="Grigoriev I.V."/>
            <person name="Hibbett D."/>
            <person name="Nagy L.G."/>
            <person name="Martin F.M."/>
        </authorList>
    </citation>
    <scope>NUCLEOTIDE SEQUENCE</scope>
    <source>
        <strain evidence="4">BED1</strain>
    </source>
</reference>
<dbReference type="EMBL" id="WHUW01000012">
    <property type="protein sequence ID" value="KAF8440369.1"/>
    <property type="molecule type" value="Genomic_DNA"/>
</dbReference>
<protein>
    <submittedName>
        <fullName evidence="4">P-loop containing nucleoside triphosphate hydrolase protein</fullName>
    </submittedName>
</protein>
<keyword evidence="1" id="KW-0342">GTP-binding</keyword>
<evidence type="ECO:0000259" key="2">
    <source>
        <dbReference type="Pfam" id="PF00735"/>
    </source>
</evidence>
<dbReference type="InterPro" id="IPR006073">
    <property type="entry name" value="GTP-bd"/>
</dbReference>
<dbReference type="InterPro" id="IPR030379">
    <property type="entry name" value="G_SEPTIN_dom"/>
</dbReference>
<reference evidence="4" key="2">
    <citation type="journal article" date="2020" name="Nat. Commun.">
        <title>Large-scale genome sequencing of mycorrhizal fungi provides insights into the early evolution of symbiotic traits.</title>
        <authorList>
            <person name="Miyauchi S."/>
            <person name="Kiss E."/>
            <person name="Kuo A."/>
            <person name="Drula E."/>
            <person name="Kohler A."/>
            <person name="Sanchez-Garcia M."/>
            <person name="Morin E."/>
            <person name="Andreopoulos B."/>
            <person name="Barry K.W."/>
            <person name="Bonito G."/>
            <person name="Buee M."/>
            <person name="Carver A."/>
            <person name="Chen C."/>
            <person name="Cichocki N."/>
            <person name="Clum A."/>
            <person name="Culley D."/>
            <person name="Crous P.W."/>
            <person name="Fauchery L."/>
            <person name="Girlanda M."/>
            <person name="Hayes R.D."/>
            <person name="Keri Z."/>
            <person name="LaButti K."/>
            <person name="Lipzen A."/>
            <person name="Lombard V."/>
            <person name="Magnuson J."/>
            <person name="Maillard F."/>
            <person name="Murat C."/>
            <person name="Nolan M."/>
            <person name="Ohm R.A."/>
            <person name="Pangilinan J."/>
            <person name="Pereira M.F."/>
            <person name="Perotto S."/>
            <person name="Peter M."/>
            <person name="Pfister S."/>
            <person name="Riley R."/>
            <person name="Sitrit Y."/>
            <person name="Stielow J.B."/>
            <person name="Szollosi G."/>
            <person name="Zifcakova L."/>
            <person name="Stursova M."/>
            <person name="Spatafora J.W."/>
            <person name="Tedersoo L."/>
            <person name="Vaario L.M."/>
            <person name="Yamada A."/>
            <person name="Yan M."/>
            <person name="Wang P."/>
            <person name="Xu J."/>
            <person name="Bruns T."/>
            <person name="Baldrian P."/>
            <person name="Vilgalys R."/>
            <person name="Dunand C."/>
            <person name="Henrissat B."/>
            <person name="Grigoriev I.V."/>
            <person name="Hibbett D."/>
            <person name="Nagy L.G."/>
            <person name="Martin F.M."/>
        </authorList>
    </citation>
    <scope>NUCLEOTIDE SEQUENCE</scope>
    <source>
        <strain evidence="4">BED1</strain>
    </source>
</reference>
<dbReference type="GO" id="GO:0002098">
    <property type="term" value="P:tRNA wobble uridine modification"/>
    <property type="evidence" value="ECO:0007669"/>
    <property type="project" value="TreeGrafter"/>
</dbReference>
<evidence type="ECO:0000313" key="4">
    <source>
        <dbReference type="EMBL" id="KAF8440369.1"/>
    </source>
</evidence>
<dbReference type="GO" id="GO:0030488">
    <property type="term" value="P:tRNA methylation"/>
    <property type="evidence" value="ECO:0007669"/>
    <property type="project" value="TreeGrafter"/>
</dbReference>
<keyword evidence="4" id="KW-0378">Hydrolase</keyword>
<accession>A0AAD4BV04</accession>
<keyword evidence="5" id="KW-1185">Reference proteome</keyword>
<dbReference type="GO" id="GO:0016787">
    <property type="term" value="F:hydrolase activity"/>
    <property type="evidence" value="ECO:0007669"/>
    <property type="project" value="UniProtKB-KW"/>
</dbReference>
<dbReference type="CDD" id="cd00882">
    <property type="entry name" value="Ras_like_GTPase"/>
    <property type="match status" value="1"/>
</dbReference>
<dbReference type="PRINTS" id="PR00449">
    <property type="entry name" value="RASTRNSFRMNG"/>
</dbReference>
<feature type="domain" description="Septin-type G" evidence="2">
    <location>
        <begin position="19"/>
        <end position="131"/>
    </location>
</feature>
<dbReference type="GO" id="GO:0005829">
    <property type="term" value="C:cytosol"/>
    <property type="evidence" value="ECO:0007669"/>
    <property type="project" value="TreeGrafter"/>
</dbReference>